<dbReference type="AlphaFoldDB" id="A0A179II02"/>
<dbReference type="Gene3D" id="3.90.1200.10">
    <property type="match status" value="1"/>
</dbReference>
<dbReference type="InterPro" id="IPR002575">
    <property type="entry name" value="Aminoglycoside_PTrfase"/>
</dbReference>
<protein>
    <recommendedName>
        <fullName evidence="1">Aminoglycoside phosphotransferase domain-containing protein</fullName>
    </recommendedName>
</protein>
<sequence>MPLTPERLRTADRSVRSQLFRQIFGVFAQLRQLNFDTIGSLMPGRSEEKPLVGNLLTFAMNEIPGAQLPAFSTAQEFMQSQFDVVRQHSALPTENLEESDARFELFAIYTLEKYFTVPDKVNHAPFVLQHPDLRLQNIIVNDDLEVQAVIDWEFAHVVPLPLFVPPPWATGHDFDFALLSALFQLELRDAAASNTALAQLRHEWYQSKSNAFHIAHIVRYPSDVSTVFDEFFAKPLFGDDVDKAEADFFNAHMALNVEARRRAQLRPTPCS</sequence>
<dbReference type="SUPFAM" id="SSF56112">
    <property type="entry name" value="Protein kinase-like (PK-like)"/>
    <property type="match status" value="1"/>
</dbReference>
<proteinExistence type="predicted"/>
<dbReference type="Pfam" id="PF01636">
    <property type="entry name" value="APH"/>
    <property type="match status" value="1"/>
</dbReference>
<feature type="domain" description="Aminoglycoside phosphotransferase" evidence="1">
    <location>
        <begin position="101"/>
        <end position="157"/>
    </location>
</feature>
<dbReference type="PANTHER" id="PTHR21310:SF37">
    <property type="entry name" value="AMINOGLYCOSIDE PHOSPHOTRANSFERASE DOMAIN-CONTAINING PROTEIN"/>
    <property type="match status" value="1"/>
</dbReference>
<accession>A0A179II02</accession>
<gene>
    <name evidence="2" type="ORF">LLEC1_03446</name>
</gene>
<dbReference type="InterPro" id="IPR051678">
    <property type="entry name" value="AGP_Transferase"/>
</dbReference>
<organism evidence="2 3">
    <name type="scientific">Cordyceps confragosa</name>
    <name type="common">Lecanicillium lecanii</name>
    <dbReference type="NCBI Taxonomy" id="2714763"/>
    <lineage>
        <taxon>Eukaryota</taxon>
        <taxon>Fungi</taxon>
        <taxon>Dikarya</taxon>
        <taxon>Ascomycota</taxon>
        <taxon>Pezizomycotina</taxon>
        <taxon>Sordariomycetes</taxon>
        <taxon>Hypocreomycetidae</taxon>
        <taxon>Hypocreales</taxon>
        <taxon>Cordycipitaceae</taxon>
        <taxon>Akanthomyces</taxon>
    </lineage>
</organism>
<evidence type="ECO:0000313" key="2">
    <source>
        <dbReference type="EMBL" id="OAR01390.1"/>
    </source>
</evidence>
<evidence type="ECO:0000259" key="1">
    <source>
        <dbReference type="Pfam" id="PF01636"/>
    </source>
</evidence>
<dbReference type="Proteomes" id="UP000243081">
    <property type="component" value="Unassembled WGS sequence"/>
</dbReference>
<reference evidence="2 3" key="1">
    <citation type="submission" date="2016-03" db="EMBL/GenBank/DDBJ databases">
        <title>Fine-scale spatial genetic structure of a fungal parasite of coffee scale insects.</title>
        <authorList>
            <person name="Jackson D."/>
            <person name="Zemenick K.A."/>
            <person name="Malloure B."/>
            <person name="Quandt C.A."/>
            <person name="James T.Y."/>
        </authorList>
    </citation>
    <scope>NUCLEOTIDE SEQUENCE [LARGE SCALE GENOMIC DNA]</scope>
    <source>
        <strain evidence="2 3">UM487</strain>
    </source>
</reference>
<dbReference type="OMA" id="RRAMING"/>
<comment type="caution">
    <text evidence="2">The sequence shown here is derived from an EMBL/GenBank/DDBJ whole genome shotgun (WGS) entry which is preliminary data.</text>
</comment>
<dbReference type="EMBL" id="LUKN01001166">
    <property type="protein sequence ID" value="OAR01390.1"/>
    <property type="molecule type" value="Genomic_DNA"/>
</dbReference>
<dbReference type="InterPro" id="IPR011009">
    <property type="entry name" value="Kinase-like_dom_sf"/>
</dbReference>
<evidence type="ECO:0000313" key="3">
    <source>
        <dbReference type="Proteomes" id="UP000243081"/>
    </source>
</evidence>
<dbReference type="PANTHER" id="PTHR21310">
    <property type="entry name" value="AMINOGLYCOSIDE PHOSPHOTRANSFERASE-RELATED-RELATED"/>
    <property type="match status" value="1"/>
</dbReference>
<name>A0A179II02_CORDF</name>
<keyword evidence="3" id="KW-1185">Reference proteome</keyword>
<dbReference type="OrthoDB" id="10003767at2759"/>